<proteinExistence type="predicted"/>
<evidence type="ECO:0000256" key="12">
    <source>
        <dbReference type="SAM" id="SignalP"/>
    </source>
</evidence>
<keyword evidence="15" id="KW-1185">Reference proteome</keyword>
<keyword evidence="9" id="KW-0998">Cell outer membrane</keyword>
<feature type="domain" description="OmpA-like" evidence="13">
    <location>
        <begin position="280"/>
        <end position="398"/>
    </location>
</feature>
<feature type="chain" id="PRO_5046137418" evidence="12">
    <location>
        <begin position="26"/>
        <end position="400"/>
    </location>
</feature>
<dbReference type="PROSITE" id="PS51123">
    <property type="entry name" value="OMPA_2"/>
    <property type="match status" value="1"/>
</dbReference>
<evidence type="ECO:0000256" key="4">
    <source>
        <dbReference type="ARBA" id="ARBA00022692"/>
    </source>
</evidence>
<dbReference type="SUPFAM" id="SSF103088">
    <property type="entry name" value="OmpA-like"/>
    <property type="match status" value="1"/>
</dbReference>
<dbReference type="InterPro" id="IPR011250">
    <property type="entry name" value="OMP/PagP_B-barrel"/>
</dbReference>
<evidence type="ECO:0000259" key="13">
    <source>
        <dbReference type="PROSITE" id="PS51123"/>
    </source>
</evidence>
<evidence type="ECO:0000256" key="9">
    <source>
        <dbReference type="ARBA" id="ARBA00023237"/>
    </source>
</evidence>
<dbReference type="PANTHER" id="PTHR30329">
    <property type="entry name" value="STATOR ELEMENT OF FLAGELLAR MOTOR COMPLEX"/>
    <property type="match status" value="1"/>
</dbReference>
<organism evidence="14 15">
    <name type="scientific">Desulfuromonas versatilis</name>
    <dbReference type="NCBI Taxonomy" id="2802975"/>
    <lineage>
        <taxon>Bacteria</taxon>
        <taxon>Pseudomonadati</taxon>
        <taxon>Thermodesulfobacteriota</taxon>
        <taxon>Desulfuromonadia</taxon>
        <taxon>Desulfuromonadales</taxon>
        <taxon>Desulfuromonadaceae</taxon>
        <taxon>Desulfuromonas</taxon>
    </lineage>
</organism>
<dbReference type="InterPro" id="IPR030820">
    <property type="entry name" value="OMP_myx_plus_Proteobacteria"/>
</dbReference>
<protein>
    <submittedName>
        <fullName evidence="14">Membrane protein</fullName>
    </submittedName>
</protein>
<dbReference type="InterPro" id="IPR006665">
    <property type="entry name" value="OmpA-like"/>
</dbReference>
<dbReference type="Proteomes" id="UP001319827">
    <property type="component" value="Chromosome"/>
</dbReference>
<evidence type="ECO:0000313" key="15">
    <source>
        <dbReference type="Proteomes" id="UP001319827"/>
    </source>
</evidence>
<dbReference type="InterPro" id="IPR027385">
    <property type="entry name" value="Beta-barrel_OMP"/>
</dbReference>
<dbReference type="InterPro" id="IPR006664">
    <property type="entry name" value="OMP_bac"/>
</dbReference>
<evidence type="ECO:0000256" key="2">
    <source>
        <dbReference type="ARBA" id="ARBA00022448"/>
    </source>
</evidence>
<dbReference type="CDD" id="cd07185">
    <property type="entry name" value="OmpA_C-like"/>
    <property type="match status" value="1"/>
</dbReference>
<reference evidence="14 15" key="2">
    <citation type="journal article" date="2021" name="Int. J. Syst. Evol. Microbiol.">
        <title>Isolation and Polyphasic Characterization of Desulfuromonas versatilis sp. Nov., an Electrogenic Bacteria Capable of Versatile Metabolism Isolated from a Graphene Oxide-Reducing Enrichment Culture.</title>
        <authorList>
            <person name="Xie L."/>
            <person name="Yoshida N."/>
            <person name="Ishii S."/>
            <person name="Meng L."/>
        </authorList>
    </citation>
    <scope>NUCLEOTIDE SEQUENCE [LARGE SCALE GENOMIC DNA]</scope>
    <source>
        <strain evidence="14 15">NIT-T3</strain>
    </source>
</reference>
<gene>
    <name evidence="14" type="ORF">DESUT3_29500</name>
</gene>
<evidence type="ECO:0000256" key="6">
    <source>
        <dbReference type="ARBA" id="ARBA00023065"/>
    </source>
</evidence>
<comment type="subcellular location">
    <subcellularLocation>
        <location evidence="1">Cell outer membrane</location>
        <topology evidence="1">Multi-pass membrane protein</topology>
    </subcellularLocation>
</comment>
<dbReference type="PANTHER" id="PTHR30329:SF21">
    <property type="entry name" value="LIPOPROTEIN YIAD-RELATED"/>
    <property type="match status" value="1"/>
</dbReference>
<evidence type="ECO:0000256" key="5">
    <source>
        <dbReference type="ARBA" id="ARBA00022729"/>
    </source>
</evidence>
<evidence type="ECO:0000256" key="10">
    <source>
        <dbReference type="PROSITE-ProRule" id="PRU00473"/>
    </source>
</evidence>
<dbReference type="InterPro" id="IPR050330">
    <property type="entry name" value="Bact_OuterMem_StrucFunc"/>
</dbReference>
<reference evidence="14 15" key="1">
    <citation type="journal article" date="2016" name="C (Basel)">
        <title>Selective Growth of and Electricity Production by Marine Exoelectrogenic Bacteria in Self-Aggregated Hydrogel of Microbially Reduced Graphene Oxide.</title>
        <authorList>
            <person name="Yoshida N."/>
            <person name="Goto Y."/>
            <person name="Miyata Y."/>
        </authorList>
    </citation>
    <scope>NUCLEOTIDE SEQUENCE [LARGE SCALE GENOMIC DNA]</scope>
    <source>
        <strain evidence="14 15">NIT-T3</strain>
    </source>
</reference>
<dbReference type="RefSeq" id="WP_221249275.1">
    <property type="nucleotide sequence ID" value="NZ_AP024355.1"/>
</dbReference>
<dbReference type="Gene3D" id="3.30.1330.60">
    <property type="entry name" value="OmpA-like domain"/>
    <property type="match status" value="1"/>
</dbReference>
<keyword evidence="4" id="KW-0812">Transmembrane</keyword>
<feature type="signal peptide" evidence="12">
    <location>
        <begin position="1"/>
        <end position="25"/>
    </location>
</feature>
<dbReference type="Pfam" id="PF00691">
    <property type="entry name" value="OmpA"/>
    <property type="match status" value="1"/>
</dbReference>
<name>A0ABN6E0I3_9BACT</name>
<feature type="compositionally biased region" description="Basic and acidic residues" evidence="11">
    <location>
        <begin position="189"/>
        <end position="209"/>
    </location>
</feature>
<dbReference type="PRINTS" id="PR01021">
    <property type="entry name" value="OMPADOMAIN"/>
</dbReference>
<dbReference type="NCBIfam" id="TIGR04565">
    <property type="entry name" value="OMP_myx_plus"/>
    <property type="match status" value="1"/>
</dbReference>
<evidence type="ECO:0000256" key="3">
    <source>
        <dbReference type="ARBA" id="ARBA00022452"/>
    </source>
</evidence>
<keyword evidence="6" id="KW-0406">Ion transport</keyword>
<evidence type="ECO:0000256" key="11">
    <source>
        <dbReference type="SAM" id="MobiDB-lite"/>
    </source>
</evidence>
<dbReference type="InterPro" id="IPR003367">
    <property type="entry name" value="Thrombospondin_3-like_rpt"/>
</dbReference>
<evidence type="ECO:0000313" key="14">
    <source>
        <dbReference type="EMBL" id="BCR05881.1"/>
    </source>
</evidence>
<keyword evidence="5 12" id="KW-0732">Signal</keyword>
<dbReference type="SUPFAM" id="SSF103647">
    <property type="entry name" value="TSP type-3 repeat"/>
    <property type="match status" value="1"/>
</dbReference>
<dbReference type="Pfam" id="PF02412">
    <property type="entry name" value="TSP_3"/>
    <property type="match status" value="3"/>
</dbReference>
<evidence type="ECO:0000256" key="1">
    <source>
        <dbReference type="ARBA" id="ARBA00004571"/>
    </source>
</evidence>
<dbReference type="SUPFAM" id="SSF56925">
    <property type="entry name" value="OMPA-like"/>
    <property type="match status" value="1"/>
</dbReference>
<sequence>MKSSRLCCLALAWLLCGVLAASAWAENRPGAFTLTPFVGGQLFEGDQRIEDELTYGLGLGFNLTRRWGMELAGSYVDTAFESPASGDVKALAYHLDVLYNFMPSSAFVPYLAIGGGAITFDPDGGGSETEALGNYGFGLKSFFTDNLALRFDARHLLYEANSDLEHNLLMNLGLNLNFGGAKAAPPPRPEPEPPRDSDGDGVYDDHDRCPGTPSGVRVDARGCPLDSDGDGVADHLDKCPGTPKGAPVDNRGCPLDSDADGVADHLDQCPGTPKGTMVDETGCDLKFTLHIEFDTDKAQIRPEYHAELAKAAEFTQKYQAPTFLIAGHTDNVGSADYNAELSLRRAESVRRYLIEKFGIPAERLVARGYGLTKPVADNRSAEGRQKNRRVEVICCVVIPE</sequence>
<keyword evidence="7" id="KW-0626">Porin</keyword>
<evidence type="ECO:0000256" key="8">
    <source>
        <dbReference type="ARBA" id="ARBA00023136"/>
    </source>
</evidence>
<accession>A0ABN6E0I3</accession>
<feature type="region of interest" description="Disordered" evidence="11">
    <location>
        <begin position="181"/>
        <end position="259"/>
    </location>
</feature>
<dbReference type="InterPro" id="IPR036737">
    <property type="entry name" value="OmpA-like_sf"/>
</dbReference>
<evidence type="ECO:0000256" key="7">
    <source>
        <dbReference type="ARBA" id="ARBA00023114"/>
    </source>
</evidence>
<dbReference type="Pfam" id="PF13505">
    <property type="entry name" value="OMP_b-brl"/>
    <property type="match status" value="1"/>
</dbReference>
<dbReference type="EMBL" id="AP024355">
    <property type="protein sequence ID" value="BCR05881.1"/>
    <property type="molecule type" value="Genomic_DNA"/>
</dbReference>
<keyword evidence="8 10" id="KW-0472">Membrane</keyword>
<keyword evidence="3" id="KW-1134">Transmembrane beta strand</keyword>
<keyword evidence="2" id="KW-0813">Transport</keyword>
<dbReference type="InterPro" id="IPR028974">
    <property type="entry name" value="TSP_type-3_rpt"/>
</dbReference>
<dbReference type="Gene3D" id="2.40.160.20">
    <property type="match status" value="1"/>
</dbReference>